<gene>
    <name evidence="2" type="ORF">SAMN05421785_109145</name>
</gene>
<dbReference type="AlphaFoldDB" id="A0A1N7Q7Z0"/>
<organism evidence="2 3">
    <name type="scientific">Chryseobacterium gambrini</name>
    <dbReference type="NCBI Taxonomy" id="373672"/>
    <lineage>
        <taxon>Bacteria</taxon>
        <taxon>Pseudomonadati</taxon>
        <taxon>Bacteroidota</taxon>
        <taxon>Flavobacteriia</taxon>
        <taxon>Flavobacteriales</taxon>
        <taxon>Weeksellaceae</taxon>
        <taxon>Chryseobacterium group</taxon>
        <taxon>Chryseobacterium</taxon>
    </lineage>
</organism>
<protein>
    <submittedName>
        <fullName evidence="2">Uncharacterized protein</fullName>
    </submittedName>
</protein>
<keyword evidence="1" id="KW-0732">Signal</keyword>
<name>A0A1N7Q7Z0_9FLAO</name>
<reference evidence="2 3" key="1">
    <citation type="submission" date="2017-01" db="EMBL/GenBank/DDBJ databases">
        <authorList>
            <person name="Mah S.A."/>
            <person name="Swanson W.J."/>
            <person name="Moy G.W."/>
            <person name="Vacquier V.D."/>
        </authorList>
    </citation>
    <scope>NUCLEOTIDE SEQUENCE [LARGE SCALE GENOMIC DNA]</scope>
    <source>
        <strain evidence="2 3">DSM 18014</strain>
    </source>
</reference>
<evidence type="ECO:0000313" key="2">
    <source>
        <dbReference type="EMBL" id="SIT18972.1"/>
    </source>
</evidence>
<proteinExistence type="predicted"/>
<sequence length="425" mass="44134">MKKHIMFVLLISSVSLFNSQVGINTANPQGIFHVDGGKDNSTSGIPTESQQANDFVATASGSVGVGTVAPDASSILDLTSSSKGFLAPRIALTSNTDTTTISSPAVGLLIFNKGTGGLSYVGYVFWNGTEWRTFNGGSLANGTIGSILCDQVALTPETYVLGTSYSGTLTVRYTGGNGGIYAAQSIASTGVTGLTATLASGSFEAGSGVLNYNVTGTPSASSPATAHFAINIGGKSCDVEIGSGLSLGQAKYWYGSMPANVGSGGTNTATVVTANYLSSYNNGVNAVPSIDGMRFDYYAIAPVTGNGTISGIPRLVNISGENIKVSFAAFSTAQNYGTMNKWLSDGQFINLDDGIWNGYGANETTSTVPTSLSTPPTGLTEIETLDIWLNERWYRVTYFPVIDNNNTISAADDIRKVAISVTRLK</sequence>
<dbReference type="RefSeq" id="WP_076394681.1">
    <property type="nucleotide sequence ID" value="NZ_FTOV01000009.1"/>
</dbReference>
<feature type="chain" id="PRO_5012116967" evidence="1">
    <location>
        <begin position="20"/>
        <end position="425"/>
    </location>
</feature>
<dbReference type="Proteomes" id="UP000185781">
    <property type="component" value="Unassembled WGS sequence"/>
</dbReference>
<feature type="signal peptide" evidence="1">
    <location>
        <begin position="1"/>
        <end position="19"/>
    </location>
</feature>
<evidence type="ECO:0000313" key="3">
    <source>
        <dbReference type="Proteomes" id="UP000185781"/>
    </source>
</evidence>
<dbReference type="EMBL" id="FTOV01000009">
    <property type="protein sequence ID" value="SIT18972.1"/>
    <property type="molecule type" value="Genomic_DNA"/>
</dbReference>
<evidence type="ECO:0000256" key="1">
    <source>
        <dbReference type="SAM" id="SignalP"/>
    </source>
</evidence>
<dbReference type="OrthoDB" id="1246284at2"/>
<accession>A0A1N7Q7Z0</accession>
<dbReference type="STRING" id="373672.SAMN05421785_109145"/>